<dbReference type="RefSeq" id="WP_194865242.1">
    <property type="nucleotide sequence ID" value="NZ_ARXX01000031.1"/>
</dbReference>
<comment type="caution">
    <text evidence="1">The sequence shown here is derived from an EMBL/GenBank/DDBJ whole genome shotgun (WGS) entry which is preliminary data.</text>
</comment>
<dbReference type="PANTHER" id="PTHR40518:SF1">
    <property type="entry name" value="ACETOACETATE DECARBOXYLASE"/>
    <property type="match status" value="1"/>
</dbReference>
<dbReference type="Gene3D" id="2.40.400.10">
    <property type="entry name" value="Acetoacetate decarboxylase-like"/>
    <property type="match status" value="1"/>
</dbReference>
<name>A0ABS0ARY3_9GAMM</name>
<dbReference type="Proteomes" id="UP000662703">
    <property type="component" value="Unassembled WGS sequence"/>
</dbReference>
<evidence type="ECO:0000313" key="1">
    <source>
        <dbReference type="EMBL" id="MBF5056861.1"/>
    </source>
</evidence>
<keyword evidence="2" id="KW-1185">Reference proteome</keyword>
<accession>A0ABS0ARY3</accession>
<dbReference type="SUPFAM" id="SSF160104">
    <property type="entry name" value="Acetoacetate decarboxylase-like"/>
    <property type="match status" value="1"/>
</dbReference>
<dbReference type="EMBL" id="ARXX01000031">
    <property type="protein sequence ID" value="MBF5056861.1"/>
    <property type="molecule type" value="Genomic_DNA"/>
</dbReference>
<organism evidence="1 2">
    <name type="scientific">Alloalcanivorax profundimaris</name>
    <dbReference type="NCBI Taxonomy" id="2735259"/>
    <lineage>
        <taxon>Bacteria</taxon>
        <taxon>Pseudomonadati</taxon>
        <taxon>Pseudomonadota</taxon>
        <taxon>Gammaproteobacteria</taxon>
        <taxon>Oceanospirillales</taxon>
        <taxon>Alcanivoracaceae</taxon>
        <taxon>Alloalcanivorax</taxon>
    </lineage>
</organism>
<evidence type="ECO:0000313" key="2">
    <source>
        <dbReference type="Proteomes" id="UP000662703"/>
    </source>
</evidence>
<dbReference type="PANTHER" id="PTHR40518">
    <property type="entry name" value="ACETOACETATE DECARBOXYLASE"/>
    <property type="match status" value="1"/>
</dbReference>
<evidence type="ECO:0008006" key="3">
    <source>
        <dbReference type="Google" id="ProtNLM"/>
    </source>
</evidence>
<gene>
    <name evidence="1" type="ORF">Y5W_02155</name>
</gene>
<reference evidence="1 2" key="1">
    <citation type="submission" date="2012-09" db="EMBL/GenBank/DDBJ databases">
        <title>Genome Sequence of alkane-degrading Bacterium Alcanivorax sp. 521-1.</title>
        <authorList>
            <person name="Lai Q."/>
            <person name="Shao Z."/>
        </authorList>
    </citation>
    <scope>NUCLEOTIDE SEQUENCE [LARGE SCALE GENOMIC DNA]</scope>
    <source>
        <strain evidence="1 2">521-1</strain>
    </source>
</reference>
<dbReference type="InterPro" id="IPR023375">
    <property type="entry name" value="ADC_dom_sf"/>
</dbReference>
<protein>
    <recommendedName>
        <fullName evidence="3">Acetoacetate decarboxylase</fullName>
    </recommendedName>
</protein>
<proteinExistence type="predicted"/>
<sequence>MDAPAPWLLTGRAFVAALSLPASLRHEQGGAAAALGEPARSPALVMLVDYQRSEVGPYQELLFMPGPYRFPDGRRRWSIGRIYVSSQASADNGNRNWGLDKKVAEFDWRRQGRQETVTVHHQGREIAYLALSRLGPGLPFPGAILPARWRTLGQIRDGHRFLYTPSVNGRLGLARLTEARGDGEHFPALQHGKPLAAASLPRFRMRFPVARIDPLATPTGPAT</sequence>